<name>A0ACA9K3M6_9GLOM</name>
<comment type="caution">
    <text evidence="1">The sequence shown here is derived from an EMBL/GenBank/DDBJ whole genome shotgun (WGS) entry which is preliminary data.</text>
</comment>
<accession>A0ACA9K3M6</accession>
<evidence type="ECO:0000313" key="1">
    <source>
        <dbReference type="EMBL" id="CAG8447686.1"/>
    </source>
</evidence>
<dbReference type="EMBL" id="CAJVPT010000609">
    <property type="protein sequence ID" value="CAG8447686.1"/>
    <property type="molecule type" value="Genomic_DNA"/>
</dbReference>
<proteinExistence type="predicted"/>
<gene>
    <name evidence="1" type="ORF">ACOLOM_LOCUS610</name>
</gene>
<dbReference type="Proteomes" id="UP000789525">
    <property type="component" value="Unassembled WGS sequence"/>
</dbReference>
<evidence type="ECO:0000313" key="2">
    <source>
        <dbReference type="Proteomes" id="UP000789525"/>
    </source>
</evidence>
<keyword evidence="2" id="KW-1185">Reference proteome</keyword>
<sequence>MEQLNHSHVPRSRSHEEDSSIYLSTEIFDSPKTPPSRSRTIKPNFKNISKEYLDNIINSVLTRDERNKYESKLFLPLYDLILPSSRPRHTMRRYQNNFITFRKDYHARMVAEYGPRIGSRVKEISRGASSMWEKFSPEDRYMYYRIAECTKKLRDNMWPDHNVSKPTRKNTIKYSNYGYGEVKGCSTMLFGTRPNNPPSVNDNDSLDRISGNQNFIYKIFTSKLKPIEQNRSMTQSKVNIMSSYDKSLVDLVNKHVRI</sequence>
<protein>
    <submittedName>
        <fullName evidence="1">10627_t:CDS:1</fullName>
    </submittedName>
</protein>
<reference evidence="1" key="1">
    <citation type="submission" date="2021-06" db="EMBL/GenBank/DDBJ databases">
        <authorList>
            <person name="Kallberg Y."/>
            <person name="Tangrot J."/>
            <person name="Rosling A."/>
        </authorList>
    </citation>
    <scope>NUCLEOTIDE SEQUENCE</scope>
    <source>
        <strain evidence="1">CL356</strain>
    </source>
</reference>
<organism evidence="1 2">
    <name type="scientific">Acaulospora colombiana</name>
    <dbReference type="NCBI Taxonomy" id="27376"/>
    <lineage>
        <taxon>Eukaryota</taxon>
        <taxon>Fungi</taxon>
        <taxon>Fungi incertae sedis</taxon>
        <taxon>Mucoromycota</taxon>
        <taxon>Glomeromycotina</taxon>
        <taxon>Glomeromycetes</taxon>
        <taxon>Diversisporales</taxon>
        <taxon>Acaulosporaceae</taxon>
        <taxon>Acaulospora</taxon>
    </lineage>
</organism>